<organism evidence="3">
    <name type="scientific">Kitasatospora camelliae</name>
    <dbReference type="NCBI Taxonomy" id="3156397"/>
    <lineage>
        <taxon>Bacteria</taxon>
        <taxon>Bacillati</taxon>
        <taxon>Actinomycetota</taxon>
        <taxon>Actinomycetes</taxon>
        <taxon>Kitasatosporales</taxon>
        <taxon>Streptomycetaceae</taxon>
        <taxon>Kitasatospora</taxon>
    </lineage>
</organism>
<name>A0AAU8JU49_9ACTN</name>
<protein>
    <recommendedName>
        <fullName evidence="2">DUF7144 domain-containing protein</fullName>
    </recommendedName>
</protein>
<evidence type="ECO:0000256" key="1">
    <source>
        <dbReference type="SAM" id="Phobius"/>
    </source>
</evidence>
<feature type="transmembrane region" description="Helical" evidence="1">
    <location>
        <begin position="72"/>
        <end position="93"/>
    </location>
</feature>
<sequence length="144" mass="15865">MSSASTPPPAPPAPGRGYERSNSAWVTGMVLFAGVVMMVNGILEMFQGIMAISEDEVFVTTPKYIFQFDLTSWGWIHLFLGLLVAVTGFFVITGQTWARVVGIFLVSLSLLGSFLAIPYHALWSLVVLALDVFVIWALCVYREE</sequence>
<evidence type="ECO:0000313" key="3">
    <source>
        <dbReference type="EMBL" id="XCM79373.1"/>
    </source>
</evidence>
<dbReference type="InterPro" id="IPR055568">
    <property type="entry name" value="DUF7144"/>
</dbReference>
<feature type="transmembrane region" description="Helical" evidence="1">
    <location>
        <begin position="123"/>
        <end position="141"/>
    </location>
</feature>
<feature type="transmembrane region" description="Helical" evidence="1">
    <location>
        <begin position="24"/>
        <end position="52"/>
    </location>
</feature>
<gene>
    <name evidence="3" type="ORF">ABWK59_10745</name>
</gene>
<feature type="transmembrane region" description="Helical" evidence="1">
    <location>
        <begin position="100"/>
        <end position="117"/>
    </location>
</feature>
<proteinExistence type="predicted"/>
<keyword evidence="1" id="KW-0812">Transmembrane</keyword>
<dbReference type="EMBL" id="CP159872">
    <property type="protein sequence ID" value="XCM79373.1"/>
    <property type="molecule type" value="Genomic_DNA"/>
</dbReference>
<keyword evidence="1" id="KW-0472">Membrane</keyword>
<dbReference type="RefSeq" id="WP_354639977.1">
    <property type="nucleotide sequence ID" value="NZ_CP159872.1"/>
</dbReference>
<reference evidence="3" key="1">
    <citation type="submission" date="2024-06" db="EMBL/GenBank/DDBJ databases">
        <title>The genome sequences of Kitasatospora sp. strain HUAS MG31.</title>
        <authorList>
            <person name="Mo P."/>
        </authorList>
    </citation>
    <scope>NUCLEOTIDE SEQUENCE</scope>
    <source>
        <strain evidence="3">HUAS MG31</strain>
    </source>
</reference>
<dbReference type="Pfam" id="PF23636">
    <property type="entry name" value="DUF7144"/>
    <property type="match status" value="1"/>
</dbReference>
<evidence type="ECO:0000259" key="2">
    <source>
        <dbReference type="Pfam" id="PF23636"/>
    </source>
</evidence>
<feature type="domain" description="DUF7144" evidence="2">
    <location>
        <begin position="29"/>
        <end position="142"/>
    </location>
</feature>
<dbReference type="AlphaFoldDB" id="A0AAU8JU49"/>
<accession>A0AAU8JU49</accession>
<keyword evidence="1" id="KW-1133">Transmembrane helix</keyword>
<dbReference type="KEGG" id="kcm:ABWK59_10745"/>